<protein>
    <submittedName>
        <fullName evidence="1">Uncharacterized protein</fullName>
    </submittedName>
</protein>
<reference evidence="2" key="1">
    <citation type="submission" date="2016-07" db="EMBL/GenBank/DDBJ databases">
        <authorList>
            <person name="Florea S."/>
            <person name="Webb J.S."/>
            <person name="Jaromczyk J."/>
            <person name="Schardl C.L."/>
        </authorList>
    </citation>
    <scope>NUCLEOTIDE SEQUENCE [LARGE SCALE GENOMIC DNA]</scope>
    <source>
        <strain evidence="2">1YdBTEX2</strain>
    </source>
</reference>
<sequence length="269" mass="30341">MRVNRVFLRRNMVGIFFFFWQALRGVAAILLLGLLGLLAVALVTYLSEVQKRTEAAPNVSSGNRPGWVCGKILGTVIEVPSSYVLFWAEYEGKSSWEKGFTENKKGCDANFSSVSMALSWPYLLPVRTSEYTTTPYGKFQGVVLTLEQIAARHGDLDYLINNMLEASASKVESADNYQKELGLFLQEKDNKYLPGEVNGYYWKRSAEKVPVVFSCRRYKTEKEFYECTGYFVIEKIGALAKVELAPSKLKDWPAVVDAMNAFVLSNIKQ</sequence>
<evidence type="ECO:0000313" key="2">
    <source>
        <dbReference type="Proteomes" id="UP000245431"/>
    </source>
</evidence>
<evidence type="ECO:0000313" key="1">
    <source>
        <dbReference type="EMBL" id="SBW80775.1"/>
    </source>
</evidence>
<dbReference type="AlphaFoldDB" id="A0A1D3JXM9"/>
<proteinExistence type="predicted"/>
<name>A0A1D3JXM9_PSEVE</name>
<organism evidence="1 2">
    <name type="scientific">Pseudomonas veronii 1YdBTEX2</name>
    <dbReference type="NCBI Taxonomy" id="1295141"/>
    <lineage>
        <taxon>Bacteria</taxon>
        <taxon>Pseudomonadati</taxon>
        <taxon>Pseudomonadota</taxon>
        <taxon>Gammaproteobacteria</taxon>
        <taxon>Pseudomonadales</taxon>
        <taxon>Pseudomonadaceae</taxon>
        <taxon>Pseudomonas</taxon>
    </lineage>
</organism>
<dbReference type="EMBL" id="LT599583">
    <property type="protein sequence ID" value="SBW80775.1"/>
    <property type="molecule type" value="Genomic_DNA"/>
</dbReference>
<dbReference type="RefSeq" id="WP_152480448.1">
    <property type="nucleotide sequence ID" value="NZ_AOUH01000016.1"/>
</dbReference>
<accession>A0A1D3JXM9</accession>
<dbReference type="Proteomes" id="UP000245431">
    <property type="component" value="Chromosome PVE_r1"/>
</dbReference>
<gene>
    <name evidence="1" type="ORF">PVE_R1G2891</name>
</gene>